<sequence length="102" mass="10992">VADIPAGWHLCDGTKGTPDLRSRFVVGAGDSFDVDDTGGQASHDHDFTADEHRHRFDAGIGLERETGLKARTTYTAATGTTDLKIALPLFYSLAFIMKIIGI</sequence>
<name>X1H258_9ZZZZ</name>
<evidence type="ECO:0008006" key="2">
    <source>
        <dbReference type="Google" id="ProtNLM"/>
    </source>
</evidence>
<dbReference type="AlphaFoldDB" id="X1H258"/>
<protein>
    <recommendedName>
        <fullName evidence="2">Phage tail collar domain-containing protein</fullName>
    </recommendedName>
</protein>
<accession>X1H258</accession>
<dbReference type="SUPFAM" id="SSF88874">
    <property type="entry name" value="Receptor-binding domain of short tail fibre protein gp12"/>
    <property type="match status" value="1"/>
</dbReference>
<feature type="non-terminal residue" evidence="1">
    <location>
        <position position="1"/>
    </location>
</feature>
<comment type="caution">
    <text evidence="1">The sequence shown here is derived from an EMBL/GenBank/DDBJ whole genome shotgun (WGS) entry which is preliminary data.</text>
</comment>
<evidence type="ECO:0000313" key="1">
    <source>
        <dbReference type="EMBL" id="GAH63477.1"/>
    </source>
</evidence>
<organism evidence="1">
    <name type="scientific">marine sediment metagenome</name>
    <dbReference type="NCBI Taxonomy" id="412755"/>
    <lineage>
        <taxon>unclassified sequences</taxon>
        <taxon>metagenomes</taxon>
        <taxon>ecological metagenomes</taxon>
    </lineage>
</organism>
<proteinExistence type="predicted"/>
<gene>
    <name evidence="1" type="ORF">S03H2_48294</name>
</gene>
<dbReference type="EMBL" id="BARU01030440">
    <property type="protein sequence ID" value="GAH63477.1"/>
    <property type="molecule type" value="Genomic_DNA"/>
</dbReference>
<reference evidence="1" key="1">
    <citation type="journal article" date="2014" name="Front. Microbiol.">
        <title>High frequency of phylogenetically diverse reductive dehalogenase-homologous genes in deep subseafloor sedimentary metagenomes.</title>
        <authorList>
            <person name="Kawai M."/>
            <person name="Futagami T."/>
            <person name="Toyoda A."/>
            <person name="Takaki Y."/>
            <person name="Nishi S."/>
            <person name="Hori S."/>
            <person name="Arai W."/>
            <person name="Tsubouchi T."/>
            <person name="Morono Y."/>
            <person name="Uchiyama I."/>
            <person name="Ito T."/>
            <person name="Fujiyama A."/>
            <person name="Inagaki F."/>
            <person name="Takami H."/>
        </authorList>
    </citation>
    <scope>NUCLEOTIDE SEQUENCE</scope>
    <source>
        <strain evidence="1">Expedition CK06-06</strain>
    </source>
</reference>